<evidence type="ECO:0000313" key="2">
    <source>
        <dbReference type="EMBL" id="RDX92745.1"/>
    </source>
</evidence>
<dbReference type="AlphaFoldDB" id="A0A371GQ88"/>
<organism evidence="2 3">
    <name type="scientific">Mucuna pruriens</name>
    <name type="common">Velvet bean</name>
    <name type="synonym">Dolichos pruriens</name>
    <dbReference type="NCBI Taxonomy" id="157652"/>
    <lineage>
        <taxon>Eukaryota</taxon>
        <taxon>Viridiplantae</taxon>
        <taxon>Streptophyta</taxon>
        <taxon>Embryophyta</taxon>
        <taxon>Tracheophyta</taxon>
        <taxon>Spermatophyta</taxon>
        <taxon>Magnoliopsida</taxon>
        <taxon>eudicotyledons</taxon>
        <taxon>Gunneridae</taxon>
        <taxon>Pentapetalae</taxon>
        <taxon>rosids</taxon>
        <taxon>fabids</taxon>
        <taxon>Fabales</taxon>
        <taxon>Fabaceae</taxon>
        <taxon>Papilionoideae</taxon>
        <taxon>50 kb inversion clade</taxon>
        <taxon>NPAAA clade</taxon>
        <taxon>indigoferoid/millettioid clade</taxon>
        <taxon>Phaseoleae</taxon>
        <taxon>Mucuna</taxon>
    </lineage>
</organism>
<sequence length="124" mass="14450">MLQRLLQAVASLQARSEEHSRLSVEAEQRQMEAEERHKLVKERHIEAIRMVEEREGELLKAIVEKPTRSMASLAAQPFSEEINRKPIPQNFWEVVIEPFDGTRDPILTFKPFKPKCTLAEERTN</sequence>
<dbReference type="Proteomes" id="UP000257109">
    <property type="component" value="Unassembled WGS sequence"/>
</dbReference>
<accession>A0A371GQ88</accession>
<gene>
    <name evidence="2" type="ORF">CR513_25084</name>
</gene>
<evidence type="ECO:0000256" key="1">
    <source>
        <dbReference type="SAM" id="Coils"/>
    </source>
</evidence>
<comment type="caution">
    <text evidence="2">The sequence shown here is derived from an EMBL/GenBank/DDBJ whole genome shotgun (WGS) entry which is preliminary data.</text>
</comment>
<proteinExistence type="predicted"/>
<keyword evidence="1" id="KW-0175">Coiled coil</keyword>
<dbReference type="EMBL" id="QJKJ01004794">
    <property type="protein sequence ID" value="RDX92745.1"/>
    <property type="molecule type" value="Genomic_DNA"/>
</dbReference>
<name>A0A371GQ88_MUCPR</name>
<evidence type="ECO:0000313" key="3">
    <source>
        <dbReference type="Proteomes" id="UP000257109"/>
    </source>
</evidence>
<reference evidence="2" key="1">
    <citation type="submission" date="2018-05" db="EMBL/GenBank/DDBJ databases">
        <title>Draft genome of Mucuna pruriens seed.</title>
        <authorList>
            <person name="Nnadi N.E."/>
            <person name="Vos R."/>
            <person name="Hasami M.H."/>
            <person name="Devisetty U.K."/>
            <person name="Aguiy J.C."/>
        </authorList>
    </citation>
    <scope>NUCLEOTIDE SEQUENCE [LARGE SCALE GENOMIC DNA]</scope>
    <source>
        <strain evidence="2">JCA_2017</strain>
    </source>
</reference>
<protein>
    <submittedName>
        <fullName evidence="2">Uncharacterized protein</fullName>
    </submittedName>
</protein>
<feature type="coiled-coil region" evidence="1">
    <location>
        <begin position="2"/>
        <end position="43"/>
    </location>
</feature>
<feature type="non-terminal residue" evidence="2">
    <location>
        <position position="1"/>
    </location>
</feature>
<dbReference type="OrthoDB" id="1426925at2759"/>
<keyword evidence="3" id="KW-1185">Reference proteome</keyword>